<dbReference type="RefSeq" id="WP_140882709.1">
    <property type="nucleotide sequence ID" value="NZ_RCZP01000007.1"/>
</dbReference>
<comment type="caution">
    <text evidence="3">The sequence shown here is derived from an EMBL/GenBank/DDBJ whole genome shotgun (WGS) entry which is preliminary data.</text>
</comment>
<dbReference type="InterPro" id="IPR042100">
    <property type="entry name" value="Bug_dom1"/>
</dbReference>
<comment type="similarity">
    <text evidence="1">Belongs to the UPF0065 (bug) family.</text>
</comment>
<dbReference type="OrthoDB" id="9780943at2"/>
<evidence type="ECO:0000256" key="2">
    <source>
        <dbReference type="SAM" id="SignalP"/>
    </source>
</evidence>
<accession>A0A502G6S4</accession>
<sequence>MNRLDRLDRRRALLAGIGAALAAPAVRAQPAWPARPVRIVVPYAPGGGTDVTNRAIAEGLGRDLGQPFIVENRAGANGIIGAEAVARSQPDGYSFVAPNGTHAMLRHITPQLPFDPIADFTPVAMLASYCFVLVCPANSPFRSTQAVIDRAKEKPGELAQGTADVASGYVASRFARAAGVDMTEVRYSGSGASVGDLTGGHLPLAWFSTATAMTLLPGGSIRALAVTSPRRSSFLPDTPCLAELGVGEATYTGWFGLFGPARLPEAITDRLNASINAVVQSAAVQERLRSLAVETYITTPAEMARTVAEDDQRWAQAIQEGTLRRG</sequence>
<dbReference type="EMBL" id="RCZP01000007">
    <property type="protein sequence ID" value="TPG57787.1"/>
    <property type="molecule type" value="Genomic_DNA"/>
</dbReference>
<organism evidence="3 4">
    <name type="scientific">Muricoccus nepalensis</name>
    <dbReference type="NCBI Taxonomy" id="1854500"/>
    <lineage>
        <taxon>Bacteria</taxon>
        <taxon>Pseudomonadati</taxon>
        <taxon>Pseudomonadota</taxon>
        <taxon>Alphaproteobacteria</taxon>
        <taxon>Acetobacterales</taxon>
        <taxon>Roseomonadaceae</taxon>
        <taxon>Muricoccus</taxon>
    </lineage>
</organism>
<dbReference type="InterPro" id="IPR005064">
    <property type="entry name" value="BUG"/>
</dbReference>
<feature type="chain" id="PRO_5021223892" evidence="2">
    <location>
        <begin position="29"/>
        <end position="326"/>
    </location>
</feature>
<dbReference type="PANTHER" id="PTHR42928">
    <property type="entry name" value="TRICARBOXYLATE-BINDING PROTEIN"/>
    <property type="match status" value="1"/>
</dbReference>
<dbReference type="AlphaFoldDB" id="A0A502G6S4"/>
<name>A0A502G6S4_9PROT</name>
<feature type="signal peptide" evidence="2">
    <location>
        <begin position="1"/>
        <end position="28"/>
    </location>
</feature>
<dbReference type="PANTHER" id="PTHR42928:SF5">
    <property type="entry name" value="BLR1237 PROTEIN"/>
    <property type="match status" value="1"/>
</dbReference>
<reference evidence="3 4" key="1">
    <citation type="journal article" date="2019" name="Environ. Microbiol.">
        <title>Species interactions and distinct microbial communities in high Arctic permafrost affected cryosols are associated with the CH4 and CO2 gas fluxes.</title>
        <authorList>
            <person name="Altshuler I."/>
            <person name="Hamel J."/>
            <person name="Turney S."/>
            <person name="Magnuson E."/>
            <person name="Levesque R."/>
            <person name="Greer C."/>
            <person name="Whyte L.G."/>
        </authorList>
    </citation>
    <scope>NUCLEOTIDE SEQUENCE [LARGE SCALE GENOMIC DNA]</scope>
    <source>
        <strain evidence="3 4">S9.3B</strain>
    </source>
</reference>
<dbReference type="Gene3D" id="3.40.190.10">
    <property type="entry name" value="Periplasmic binding protein-like II"/>
    <property type="match status" value="1"/>
</dbReference>
<evidence type="ECO:0000313" key="3">
    <source>
        <dbReference type="EMBL" id="TPG57787.1"/>
    </source>
</evidence>
<dbReference type="Pfam" id="PF03401">
    <property type="entry name" value="TctC"/>
    <property type="match status" value="1"/>
</dbReference>
<protein>
    <submittedName>
        <fullName evidence="3">Tripartite tricarboxylate transporter substrate binding protein</fullName>
    </submittedName>
</protein>
<keyword evidence="2" id="KW-0732">Signal</keyword>
<gene>
    <name evidence="3" type="ORF">EAH89_10205</name>
</gene>
<dbReference type="CDD" id="cd07012">
    <property type="entry name" value="PBP2_Bug_TTT"/>
    <property type="match status" value="1"/>
</dbReference>
<evidence type="ECO:0000256" key="1">
    <source>
        <dbReference type="ARBA" id="ARBA00006987"/>
    </source>
</evidence>
<proteinExistence type="inferred from homology"/>
<dbReference type="PIRSF" id="PIRSF017082">
    <property type="entry name" value="YflP"/>
    <property type="match status" value="1"/>
</dbReference>
<dbReference type="Proteomes" id="UP000317078">
    <property type="component" value="Unassembled WGS sequence"/>
</dbReference>
<dbReference type="Gene3D" id="3.40.190.150">
    <property type="entry name" value="Bordetella uptake gene, domain 1"/>
    <property type="match status" value="1"/>
</dbReference>
<dbReference type="SUPFAM" id="SSF53850">
    <property type="entry name" value="Periplasmic binding protein-like II"/>
    <property type="match status" value="1"/>
</dbReference>
<evidence type="ECO:0000313" key="4">
    <source>
        <dbReference type="Proteomes" id="UP000317078"/>
    </source>
</evidence>
<keyword evidence="4" id="KW-1185">Reference proteome</keyword>